<name>A0A844ABT5_RHIFR</name>
<dbReference type="EMBL" id="WISZ01000116">
    <property type="protein sequence ID" value="MQX09542.1"/>
    <property type="molecule type" value="Genomic_DNA"/>
</dbReference>
<gene>
    <name evidence="1" type="ORF">GHK48_14955</name>
</gene>
<dbReference type="AlphaFoldDB" id="A0A844ABT5"/>
<reference evidence="1 2" key="1">
    <citation type="journal article" date="2013" name="Genome Biol.">
        <title>Comparative genomics of the core and accessory genomes of 48 Sinorhizobium strains comprising five genospecies.</title>
        <authorList>
            <person name="Sugawara M."/>
            <person name="Epstein B."/>
            <person name="Badgley B.D."/>
            <person name="Unno T."/>
            <person name="Xu L."/>
            <person name="Reese J."/>
            <person name="Gyaneshwar P."/>
            <person name="Denny R."/>
            <person name="Mudge J."/>
            <person name="Bharti A.K."/>
            <person name="Farmer A.D."/>
            <person name="May G.D."/>
            <person name="Woodward J.E."/>
            <person name="Medigue C."/>
            <person name="Vallenet D."/>
            <person name="Lajus A."/>
            <person name="Rouy Z."/>
            <person name="Martinez-Vaz B."/>
            <person name="Tiffin P."/>
            <person name="Young N.D."/>
            <person name="Sadowsky M.J."/>
        </authorList>
    </citation>
    <scope>NUCLEOTIDE SEQUENCE [LARGE SCALE GENOMIC DNA]</scope>
    <source>
        <strain evidence="1 2">USDA205</strain>
    </source>
</reference>
<protein>
    <submittedName>
        <fullName evidence="1">Uncharacterized protein</fullName>
    </submittedName>
</protein>
<organism evidence="1 2">
    <name type="scientific">Rhizobium fredii</name>
    <name type="common">Sinorhizobium fredii</name>
    <dbReference type="NCBI Taxonomy" id="380"/>
    <lineage>
        <taxon>Bacteria</taxon>
        <taxon>Pseudomonadati</taxon>
        <taxon>Pseudomonadota</taxon>
        <taxon>Alphaproteobacteria</taxon>
        <taxon>Hyphomicrobiales</taxon>
        <taxon>Rhizobiaceae</taxon>
        <taxon>Sinorhizobium/Ensifer group</taxon>
        <taxon>Sinorhizobium</taxon>
    </lineage>
</organism>
<evidence type="ECO:0000313" key="1">
    <source>
        <dbReference type="EMBL" id="MQX09542.1"/>
    </source>
</evidence>
<evidence type="ECO:0000313" key="2">
    <source>
        <dbReference type="Proteomes" id="UP000466694"/>
    </source>
</evidence>
<proteinExistence type="predicted"/>
<accession>A0A844ABT5</accession>
<comment type="caution">
    <text evidence="1">The sequence shown here is derived from an EMBL/GenBank/DDBJ whole genome shotgun (WGS) entry which is preliminary data.</text>
</comment>
<dbReference type="Proteomes" id="UP000466694">
    <property type="component" value="Unassembled WGS sequence"/>
</dbReference>
<sequence>MCPGIGFYFLPLSSADLEMLQRILDGELEARHISSDSDEADMLARTLIKLFQAGVRGEDALRGMVNAA</sequence>